<dbReference type="InterPro" id="IPR036063">
    <property type="entry name" value="Smr_dom_sf"/>
</dbReference>
<name>A0A7S2BL41_9STRA</name>
<feature type="domain" description="Smr" evidence="1">
    <location>
        <begin position="54"/>
        <end position="122"/>
    </location>
</feature>
<dbReference type="Pfam" id="PF01713">
    <property type="entry name" value="Smr"/>
    <property type="match status" value="1"/>
</dbReference>
<dbReference type="AlphaFoldDB" id="A0A7S2BL41"/>
<dbReference type="SUPFAM" id="SSF160443">
    <property type="entry name" value="SMR domain-like"/>
    <property type="match status" value="1"/>
</dbReference>
<sequence length="131" mass="14563">MKSASLPPSLHARLFVNIKRRIGIIYKREVPEFSMTSLVRSKPNLTCMPQESVARVIIRKFLDDIRSRGHKPKNVIVVTGKGTRSAGAPVLQQSVHSFLVEIDGPVITEVPSNPGCFILTKKSIADWLLKC</sequence>
<reference evidence="2" key="1">
    <citation type="submission" date="2021-01" db="EMBL/GenBank/DDBJ databases">
        <authorList>
            <person name="Corre E."/>
            <person name="Pelletier E."/>
            <person name="Niang G."/>
            <person name="Scheremetjew M."/>
            <person name="Finn R."/>
            <person name="Kale V."/>
            <person name="Holt S."/>
            <person name="Cochrane G."/>
            <person name="Meng A."/>
            <person name="Brown T."/>
            <person name="Cohen L."/>
        </authorList>
    </citation>
    <scope>NUCLEOTIDE SEQUENCE</scope>
    <source>
        <strain evidence="2">CCMP1381</strain>
    </source>
</reference>
<gene>
    <name evidence="2" type="ORF">DSPE1174_LOCUS8406</name>
</gene>
<evidence type="ECO:0000259" key="1">
    <source>
        <dbReference type="PROSITE" id="PS50828"/>
    </source>
</evidence>
<evidence type="ECO:0000313" key="2">
    <source>
        <dbReference type="EMBL" id="CAD9400252.1"/>
    </source>
</evidence>
<dbReference type="EMBL" id="HBGS01016055">
    <property type="protein sequence ID" value="CAD9400252.1"/>
    <property type="molecule type" value="Transcribed_RNA"/>
</dbReference>
<dbReference type="Gene3D" id="3.30.1370.110">
    <property type="match status" value="1"/>
</dbReference>
<proteinExistence type="predicted"/>
<dbReference type="InterPro" id="IPR002625">
    <property type="entry name" value="Smr_dom"/>
</dbReference>
<organism evidence="2">
    <name type="scientific">Octactis speculum</name>
    <dbReference type="NCBI Taxonomy" id="3111310"/>
    <lineage>
        <taxon>Eukaryota</taxon>
        <taxon>Sar</taxon>
        <taxon>Stramenopiles</taxon>
        <taxon>Ochrophyta</taxon>
        <taxon>Dictyochophyceae</taxon>
        <taxon>Dictyochales</taxon>
        <taxon>Dictyochaceae</taxon>
        <taxon>Octactis</taxon>
    </lineage>
</organism>
<accession>A0A7S2BL41</accession>
<protein>
    <recommendedName>
        <fullName evidence="1">Smr domain-containing protein</fullName>
    </recommendedName>
</protein>
<dbReference type="PROSITE" id="PS50828">
    <property type="entry name" value="SMR"/>
    <property type="match status" value="1"/>
</dbReference>